<dbReference type="Gene3D" id="3.40.50.2300">
    <property type="match status" value="1"/>
</dbReference>
<evidence type="ECO:0000313" key="6">
    <source>
        <dbReference type="Proteomes" id="UP000325286"/>
    </source>
</evidence>
<dbReference type="PANTHER" id="PTHR44591">
    <property type="entry name" value="STRESS RESPONSE REGULATOR PROTEIN 1"/>
    <property type="match status" value="1"/>
</dbReference>
<keyword evidence="1 3" id="KW-0597">Phosphoprotein</keyword>
<dbReference type="GO" id="GO:0000160">
    <property type="term" value="P:phosphorelay signal transduction system"/>
    <property type="evidence" value="ECO:0007669"/>
    <property type="project" value="UniProtKB-KW"/>
</dbReference>
<evidence type="ECO:0000256" key="3">
    <source>
        <dbReference type="PROSITE-ProRule" id="PRU00169"/>
    </source>
</evidence>
<sequence length="133" mass="14949">MEPIGNLKRVLVAEDNRVLSDVLRFNLQRAGFGVEVARDGLQAMNELRNATFDLVVTDFQMPGANGEQLCQFIRNDLGNQTMPILICSAKGLELDAEQMRERYQVSKIIYKPFSMREIVKLAIEATSTCPTIV</sequence>
<dbReference type="InterPro" id="IPR050595">
    <property type="entry name" value="Bact_response_regulator"/>
</dbReference>
<dbReference type="SUPFAM" id="SSF52172">
    <property type="entry name" value="CheY-like"/>
    <property type="match status" value="1"/>
</dbReference>
<protein>
    <submittedName>
        <fullName evidence="5">Transcriptional regulatory protein YycF</fullName>
    </submittedName>
</protein>
<feature type="modified residue" description="4-aspartylphosphate" evidence="3">
    <location>
        <position position="58"/>
    </location>
</feature>
<dbReference type="RefSeq" id="WP_068129698.1">
    <property type="nucleotide sequence ID" value="NZ_CP042914.1"/>
</dbReference>
<accession>A0A5B9QWT0</accession>
<feature type="domain" description="Response regulatory" evidence="4">
    <location>
        <begin position="9"/>
        <end position="126"/>
    </location>
</feature>
<gene>
    <name evidence="5" type="primary">yycF_4</name>
    <name evidence="5" type="ORF">UC8_55270</name>
</gene>
<dbReference type="EMBL" id="CP042914">
    <property type="protein sequence ID" value="QEG43477.1"/>
    <property type="molecule type" value="Genomic_DNA"/>
</dbReference>
<keyword evidence="2" id="KW-0902">Two-component regulatory system</keyword>
<dbReference type="InterPro" id="IPR011006">
    <property type="entry name" value="CheY-like_superfamily"/>
</dbReference>
<evidence type="ECO:0000256" key="2">
    <source>
        <dbReference type="ARBA" id="ARBA00023012"/>
    </source>
</evidence>
<evidence type="ECO:0000313" key="5">
    <source>
        <dbReference type="EMBL" id="QEG43477.1"/>
    </source>
</evidence>
<name>A0A5B9QWT0_9BACT</name>
<evidence type="ECO:0000259" key="4">
    <source>
        <dbReference type="PROSITE" id="PS50110"/>
    </source>
</evidence>
<dbReference type="OrthoDB" id="272828at2"/>
<dbReference type="SMART" id="SM00448">
    <property type="entry name" value="REC"/>
    <property type="match status" value="1"/>
</dbReference>
<dbReference type="Pfam" id="PF00072">
    <property type="entry name" value="Response_reg"/>
    <property type="match status" value="1"/>
</dbReference>
<evidence type="ECO:0000256" key="1">
    <source>
        <dbReference type="ARBA" id="ARBA00022553"/>
    </source>
</evidence>
<keyword evidence="6" id="KW-1185">Reference proteome</keyword>
<dbReference type="InterPro" id="IPR001789">
    <property type="entry name" value="Sig_transdc_resp-reg_receiver"/>
</dbReference>
<dbReference type="KEGG" id="rul:UC8_55270"/>
<organism evidence="5 6">
    <name type="scientific">Roseimaritima ulvae</name>
    <dbReference type="NCBI Taxonomy" id="980254"/>
    <lineage>
        <taxon>Bacteria</taxon>
        <taxon>Pseudomonadati</taxon>
        <taxon>Planctomycetota</taxon>
        <taxon>Planctomycetia</taxon>
        <taxon>Pirellulales</taxon>
        <taxon>Pirellulaceae</taxon>
        <taxon>Roseimaritima</taxon>
    </lineage>
</organism>
<reference evidence="5 6" key="1">
    <citation type="submission" date="2019-08" db="EMBL/GenBank/DDBJ databases">
        <title>Deep-cultivation of Planctomycetes and their phenomic and genomic characterization uncovers novel biology.</title>
        <authorList>
            <person name="Wiegand S."/>
            <person name="Jogler M."/>
            <person name="Boedeker C."/>
            <person name="Pinto D."/>
            <person name="Vollmers J."/>
            <person name="Rivas-Marin E."/>
            <person name="Kohn T."/>
            <person name="Peeters S.H."/>
            <person name="Heuer A."/>
            <person name="Rast P."/>
            <person name="Oberbeckmann S."/>
            <person name="Bunk B."/>
            <person name="Jeske O."/>
            <person name="Meyerdierks A."/>
            <person name="Storesund J.E."/>
            <person name="Kallscheuer N."/>
            <person name="Luecker S."/>
            <person name="Lage O.M."/>
            <person name="Pohl T."/>
            <person name="Merkel B.J."/>
            <person name="Hornburger P."/>
            <person name="Mueller R.-W."/>
            <person name="Bruemmer F."/>
            <person name="Labrenz M."/>
            <person name="Spormann A.M."/>
            <person name="Op den Camp H."/>
            <person name="Overmann J."/>
            <person name="Amann R."/>
            <person name="Jetten M.S.M."/>
            <person name="Mascher T."/>
            <person name="Medema M.H."/>
            <person name="Devos D.P."/>
            <person name="Kaster A.-K."/>
            <person name="Ovreas L."/>
            <person name="Rohde M."/>
            <person name="Galperin M.Y."/>
            <person name="Jogler C."/>
        </authorList>
    </citation>
    <scope>NUCLEOTIDE SEQUENCE [LARGE SCALE GENOMIC DNA]</scope>
    <source>
        <strain evidence="5 6">UC8</strain>
    </source>
</reference>
<dbReference type="PROSITE" id="PS50110">
    <property type="entry name" value="RESPONSE_REGULATORY"/>
    <property type="match status" value="1"/>
</dbReference>
<proteinExistence type="predicted"/>
<dbReference type="AlphaFoldDB" id="A0A5B9QWT0"/>
<dbReference type="Proteomes" id="UP000325286">
    <property type="component" value="Chromosome"/>
</dbReference>
<dbReference type="PANTHER" id="PTHR44591:SF14">
    <property type="entry name" value="PROTEIN PILG"/>
    <property type="match status" value="1"/>
</dbReference>